<dbReference type="GO" id="GO:0016567">
    <property type="term" value="P:protein ubiquitination"/>
    <property type="evidence" value="ECO:0007669"/>
    <property type="project" value="UniProtKB-UniRule"/>
</dbReference>
<feature type="compositionally biased region" description="Low complexity" evidence="6">
    <location>
        <begin position="1771"/>
        <end position="1787"/>
    </location>
</feature>
<feature type="region of interest" description="Disordered" evidence="6">
    <location>
        <begin position="431"/>
        <end position="461"/>
    </location>
</feature>
<evidence type="ECO:0000256" key="4">
    <source>
        <dbReference type="ARBA" id="ARBA00022786"/>
    </source>
</evidence>
<dbReference type="Pfam" id="PF04564">
    <property type="entry name" value="U-box"/>
    <property type="match status" value="1"/>
</dbReference>
<dbReference type="InterPro" id="IPR011989">
    <property type="entry name" value="ARM-like"/>
</dbReference>
<reference evidence="8 9" key="1">
    <citation type="submission" date="2018-04" db="EMBL/GenBank/DDBJ databases">
        <authorList>
            <person name="Vogel A."/>
        </authorList>
    </citation>
    <scope>NUCLEOTIDE SEQUENCE [LARGE SCALE GENOMIC DNA]</scope>
</reference>
<dbReference type="NCBIfam" id="TIGR01624">
    <property type="entry name" value="LRP1_Cterm"/>
    <property type="match status" value="1"/>
</dbReference>
<sequence length="1928" mass="215084">MNMNQVEIPQYFLCPISLQIMKDPVTAVTGITYDRESIQKWLSGAEHACCPVTKQVLPRDAELTPNHMLRRLIQAWCLSNAEHGIDRIPTPKSPIQRSQVLKLIRDLSNPATFMESLKKMEELAVEDENNRKCMGEVGVVKCMVHLIVKSFKEREIQGLQEAFKIFHVVCSPSIENKFIVNQNHGDLIQLILWIMNMKSENGSDLVKIQAVSALKKITEVMSSNLLEGLNSEFFVKIVSLLRTNTITQQTTKAALHVLIQACPWGRNKLKIIKAGAVFELIELELCNLGKRVSELVFSLLSHLCSIADGRQQFLRHAGAIALVSKRTLRVSAASDDRAVHILALISKYSATKEVTLEMLRVGAVAKLCMVLQADCEVHLKKKAREILRLHSNVWSNSPCIRTVLDQKFCRGDGCARVQVIIMRENAERERRERRKSLAEREGNAEGERSATRGRSTDTLRPESGPILRDVLVIEAGDHRCDALDWALITALVERWRPETHSFHLPFREVGITLQDVEVLLGLPVDGNPLAGMTGRSRDQWIQICEDMMGFRPQTSDITSTMIKMSAIVPKQLTDHSLDVDYLQHARAIMFKLLGGSLFPNTTGNKIWAWERLPMTRPRGVIPFDQLVDVPYGVRWVCYHRWSDCTTHSIRAYRDQLDRLLEGEFVWLPYPNVNTLPPYCSAGIGIWTSRIPLIYTYVVEMYYPDRFCRQFGALQHIPEVVVYDRQLHQIKSSVMQIGDGERHYLEMWEGRYDATVQMQFGMVDATPEYRQWYYLRGRRHIGNPAHQHRPGYIPISPELQTADQHPYNPGHIRRRVDRRRDAPAVGVRRGGRGSRRLHVDDEDEHIPIESPPMTQDDDEEDVGDEEHIQSDTHTPSCMVDPSSSHPPEFHIEHPQRRMHDVSPVTHQSGVYVGSRPLPINDEPTWRHFIRKASHEYDVVEVFIGVSKNVEEETDGNPFFQHQMEQPSSSHFAQHVDSDPDDAEYIAPSTEDEESSEEEEDISADEGEDGQDIRAMPQLHDRQSHVPNMSLRPMFHIPNIEVDNRYPSFQSLQQAVSLRNIAEHRHFHTEAKRSRYWKARCVYAPQCTWFIQAAENAGCSIWTIKQYQGYHQCRPNYTRAKDDKLLTSELISGLIGPKIEEDADYKVKLIMRDVYELFQVSVSYKKAWCAKSLAIQRLYGSWEDSYNKLAPLLGAIMGLNHGTVVDLQTLPTNAPTTFQFGYVFWSFKASIDGFQYCLPVVSVDGTHLYGKYKGTLLIAVAMTGNGDIFPLAFSIVDVEDGESWKWFMTNIMRHVVAPHRHICIISDRHGGIDHAFNNVPELQGGQVTRRFCLRHVRSNFHSKFRSKKLKNMMYKAGKTPSRSEFEQTLLEIAAKNQEAYNWLRAIPKHMWALSHDEGGSRHGIATTNSSESFNHVLKGCRCLPVFAIMRFTYDKLVKLFADRRTNGYLWQQSGYNFPMNVWKKIKNNEKNRLYCRVVQHHAQHGIYSVVVDGSFNNGHRETFAVNLNARTFVASTGRHLQSVGDIIPDCGAVASSSSSPLSSVHSSAAAFGDLSLGFNNAAPISAALGGDAAVHLAPWSSPSVRQMQSSNNGVLPDMGMFVVAPAASFHHPHFLGQYPPSAFVGFDGSCPATLGVIPLLPEELVVGGCSRGGGGGLQLWQSVAAPAAAGYYPSCAGGASDAAAVGMEDAGGRARVGSQNLLPLQGGTATDLPSYSAAATAATACRDCGNQAKKDCIHQRCRTCCKNRGLDCSTHVKSTWVPAARRRESHPFSTSAVTASRSQSASSGSKKPRLLPGNHSQTSHASTSNNTAATATTGDSGGSMPKQVMAHAEFRCVRVSPVDGGEDDEYAYQAVVRIGGHVFKGFLYDQGLDIDGDNAGKGIYGSGLFPTVSSPPIIVPASSESHDIYGGASAGIGNGGSNFGIGNPFQ</sequence>
<dbReference type="InterPro" id="IPR019557">
    <property type="entry name" value="AminoTfrase-like_pln_mobile"/>
</dbReference>
<dbReference type="Pfam" id="PF10536">
    <property type="entry name" value="PMD"/>
    <property type="match status" value="1"/>
</dbReference>
<feature type="compositionally biased region" description="Polar residues" evidence="6">
    <location>
        <begin position="961"/>
        <end position="970"/>
    </location>
</feature>
<dbReference type="Proteomes" id="UP000595140">
    <property type="component" value="Unassembled WGS sequence"/>
</dbReference>
<comment type="catalytic activity">
    <reaction evidence="1 5">
        <text>S-ubiquitinyl-[E2 ubiquitin-conjugating enzyme]-L-cysteine + [acceptor protein]-L-lysine = [E2 ubiquitin-conjugating enzyme]-L-cysteine + N(6)-ubiquitinyl-[acceptor protein]-L-lysine.</text>
        <dbReference type="EC" id="2.3.2.27"/>
    </reaction>
</comment>
<comment type="function">
    <text evidence="5">Functions as an E3 ubiquitin ligase.</text>
</comment>
<evidence type="ECO:0000256" key="6">
    <source>
        <dbReference type="SAM" id="MobiDB-lite"/>
    </source>
</evidence>
<dbReference type="SMART" id="SM00504">
    <property type="entry name" value="Ubox"/>
    <property type="match status" value="1"/>
</dbReference>
<dbReference type="InterPro" id="IPR045210">
    <property type="entry name" value="RING-Ubox_PUB"/>
</dbReference>
<gene>
    <name evidence="8" type="ORF">CCAM_LOCUS37185</name>
</gene>
<dbReference type="InterPro" id="IPR016024">
    <property type="entry name" value="ARM-type_fold"/>
</dbReference>
<dbReference type="OrthoDB" id="10064100at2759"/>
<dbReference type="InterPro" id="IPR045185">
    <property type="entry name" value="PUB22/23/24-like"/>
</dbReference>
<feature type="region of interest" description="Disordered" evidence="6">
    <location>
        <begin position="821"/>
        <end position="862"/>
    </location>
</feature>
<dbReference type="PROSITE" id="PS51698">
    <property type="entry name" value="U_BOX"/>
    <property type="match status" value="1"/>
</dbReference>
<dbReference type="Gene3D" id="3.30.40.10">
    <property type="entry name" value="Zinc/RING finger domain, C3HC4 (zinc finger)"/>
    <property type="match status" value="1"/>
</dbReference>
<dbReference type="InterPro" id="IPR013083">
    <property type="entry name" value="Znf_RING/FYVE/PHD"/>
</dbReference>
<dbReference type="Pfam" id="PF05142">
    <property type="entry name" value="DUF702"/>
    <property type="match status" value="1"/>
</dbReference>
<feature type="region of interest" description="Disordered" evidence="6">
    <location>
        <begin position="1764"/>
        <end position="1823"/>
    </location>
</feature>
<dbReference type="InterPro" id="IPR018289">
    <property type="entry name" value="MULE_transposase_dom"/>
</dbReference>
<feature type="compositionally biased region" description="Basic and acidic residues" evidence="6">
    <location>
        <begin position="431"/>
        <end position="460"/>
    </location>
</feature>
<dbReference type="SUPFAM" id="SSF57850">
    <property type="entry name" value="RING/U-box"/>
    <property type="match status" value="1"/>
</dbReference>
<feature type="compositionally biased region" description="Low complexity" evidence="6">
    <location>
        <begin position="1796"/>
        <end position="1816"/>
    </location>
</feature>
<keyword evidence="9" id="KW-1185">Reference proteome</keyword>
<dbReference type="InterPro" id="IPR006511">
    <property type="entry name" value="SHI_C"/>
</dbReference>
<evidence type="ECO:0000256" key="2">
    <source>
        <dbReference type="ARBA" id="ARBA00004906"/>
    </source>
</evidence>
<dbReference type="GO" id="GO:0061630">
    <property type="term" value="F:ubiquitin protein ligase activity"/>
    <property type="evidence" value="ECO:0007669"/>
    <property type="project" value="UniProtKB-UniRule"/>
</dbReference>
<dbReference type="NCBIfam" id="TIGR01623">
    <property type="entry name" value="put_zinc_LRP1"/>
    <property type="match status" value="1"/>
</dbReference>
<feature type="domain" description="U-box" evidence="7">
    <location>
        <begin position="7"/>
        <end position="83"/>
    </location>
</feature>
<dbReference type="Pfam" id="PF10551">
    <property type="entry name" value="MULE"/>
    <property type="match status" value="1"/>
</dbReference>
<dbReference type="Gene3D" id="1.25.10.10">
    <property type="entry name" value="Leucine-rich Repeat Variant"/>
    <property type="match status" value="1"/>
</dbReference>
<dbReference type="PANTHER" id="PTHR22849:SF128">
    <property type="entry name" value="U-BOX DOMAIN-CONTAINING PROTEIN"/>
    <property type="match status" value="1"/>
</dbReference>
<dbReference type="FunFam" id="3.30.40.10:FF:000442">
    <property type="entry name" value="RING-type E3 ubiquitin transferase"/>
    <property type="match status" value="1"/>
</dbReference>
<evidence type="ECO:0000313" key="8">
    <source>
        <dbReference type="EMBL" id="VFQ95409.1"/>
    </source>
</evidence>
<dbReference type="Pfam" id="PF25598">
    <property type="entry name" value="ARM_PUB"/>
    <property type="match status" value="1"/>
</dbReference>
<evidence type="ECO:0000259" key="7">
    <source>
        <dbReference type="PROSITE" id="PS51698"/>
    </source>
</evidence>
<dbReference type="UniPathway" id="UPA00143"/>
<dbReference type="PANTHER" id="PTHR22849">
    <property type="entry name" value="WDSAM1 PROTEIN"/>
    <property type="match status" value="1"/>
</dbReference>
<evidence type="ECO:0000313" key="9">
    <source>
        <dbReference type="Proteomes" id="UP000595140"/>
    </source>
</evidence>
<dbReference type="CDD" id="cd16664">
    <property type="entry name" value="RING-Ubox_PUB"/>
    <property type="match status" value="1"/>
</dbReference>
<dbReference type="InterPro" id="IPR006510">
    <property type="entry name" value="Znf_LRP1"/>
</dbReference>
<accession>A0A484N3J2</accession>
<comment type="pathway">
    <text evidence="2 5">Protein modification; protein ubiquitination.</text>
</comment>
<proteinExistence type="predicted"/>
<dbReference type="InterPro" id="IPR003613">
    <property type="entry name" value="Ubox_domain"/>
</dbReference>
<evidence type="ECO:0000256" key="1">
    <source>
        <dbReference type="ARBA" id="ARBA00000900"/>
    </source>
</evidence>
<keyword evidence="4 5" id="KW-0833">Ubl conjugation pathway</keyword>
<protein>
    <recommendedName>
        <fullName evidence="5 7">U-box domain-containing protein</fullName>
        <ecNumber evidence="5">2.3.2.27</ecNumber>
    </recommendedName>
    <alternativeName>
        <fullName evidence="5">RING-type E3 ubiquitin transferase PUB</fullName>
    </alternativeName>
</protein>
<feature type="region of interest" description="Disordered" evidence="6">
    <location>
        <begin position="957"/>
        <end position="1007"/>
    </location>
</feature>
<evidence type="ECO:0000256" key="3">
    <source>
        <dbReference type="ARBA" id="ARBA00022679"/>
    </source>
</evidence>
<dbReference type="InterPro" id="IPR058678">
    <property type="entry name" value="ARM_PUB"/>
</dbReference>
<dbReference type="EMBL" id="OOIL02005599">
    <property type="protein sequence ID" value="VFQ95409.1"/>
    <property type="molecule type" value="Genomic_DNA"/>
</dbReference>
<dbReference type="EC" id="2.3.2.27" evidence="5"/>
<dbReference type="SUPFAM" id="SSF48371">
    <property type="entry name" value="ARM repeat"/>
    <property type="match status" value="1"/>
</dbReference>
<organism evidence="8 9">
    <name type="scientific">Cuscuta campestris</name>
    <dbReference type="NCBI Taxonomy" id="132261"/>
    <lineage>
        <taxon>Eukaryota</taxon>
        <taxon>Viridiplantae</taxon>
        <taxon>Streptophyta</taxon>
        <taxon>Embryophyta</taxon>
        <taxon>Tracheophyta</taxon>
        <taxon>Spermatophyta</taxon>
        <taxon>Magnoliopsida</taxon>
        <taxon>eudicotyledons</taxon>
        <taxon>Gunneridae</taxon>
        <taxon>Pentapetalae</taxon>
        <taxon>asterids</taxon>
        <taxon>lamiids</taxon>
        <taxon>Solanales</taxon>
        <taxon>Convolvulaceae</taxon>
        <taxon>Cuscuteae</taxon>
        <taxon>Cuscuta</taxon>
        <taxon>Cuscuta subgen. Grammica</taxon>
        <taxon>Cuscuta sect. Cleistogrammica</taxon>
    </lineage>
</organism>
<evidence type="ECO:0000256" key="5">
    <source>
        <dbReference type="RuleBase" id="RU369093"/>
    </source>
</evidence>
<name>A0A484N3J2_9ASTE</name>
<feature type="compositionally biased region" description="Acidic residues" evidence="6">
    <location>
        <begin position="977"/>
        <end position="1007"/>
    </location>
</feature>
<keyword evidence="3 5" id="KW-0808">Transferase</keyword>